<feature type="domain" description="Fido" evidence="3">
    <location>
        <begin position="12"/>
        <end position="148"/>
    </location>
</feature>
<evidence type="ECO:0000313" key="4">
    <source>
        <dbReference type="EMBL" id="KAL3113019.1"/>
    </source>
</evidence>
<evidence type="ECO:0000256" key="2">
    <source>
        <dbReference type="PIRSR" id="PIRSR640198-2"/>
    </source>
</evidence>
<reference evidence="4 5" key="1">
    <citation type="submission" date="2024-10" db="EMBL/GenBank/DDBJ databases">
        <authorList>
            <person name="Kim D."/>
        </authorList>
    </citation>
    <scope>NUCLEOTIDE SEQUENCE [LARGE SCALE GENOMIC DNA]</scope>
    <source>
        <strain evidence="4">BH-2024</strain>
    </source>
</reference>
<evidence type="ECO:0000259" key="3">
    <source>
        <dbReference type="PROSITE" id="PS51459"/>
    </source>
</evidence>
<dbReference type="InterPro" id="IPR036597">
    <property type="entry name" value="Fido-like_dom_sf"/>
</dbReference>
<dbReference type="PANTHER" id="PTHR13504:SF38">
    <property type="entry name" value="FIDO DOMAIN-CONTAINING PROTEIN"/>
    <property type="match status" value="1"/>
</dbReference>
<feature type="binding site" evidence="2">
    <location>
        <begin position="96"/>
        <end position="103"/>
    </location>
    <ligand>
        <name>ATP</name>
        <dbReference type="ChEBI" id="CHEBI:30616"/>
    </ligand>
</feature>
<feature type="active site" evidence="1">
    <location>
        <position position="92"/>
    </location>
</feature>
<evidence type="ECO:0000256" key="1">
    <source>
        <dbReference type="PIRSR" id="PIRSR640198-1"/>
    </source>
</evidence>
<feature type="binding site" evidence="2">
    <location>
        <begin position="128"/>
        <end position="129"/>
    </location>
    <ligand>
        <name>ATP</name>
        <dbReference type="ChEBI" id="CHEBI:30616"/>
    </ligand>
</feature>
<dbReference type="SUPFAM" id="SSF140931">
    <property type="entry name" value="Fic-like"/>
    <property type="match status" value="1"/>
</dbReference>
<keyword evidence="5" id="KW-1185">Reference proteome</keyword>
<comment type="caution">
    <text evidence="4">The sequence shown here is derived from an EMBL/GenBank/DDBJ whole genome shotgun (WGS) entry which is preliminary data.</text>
</comment>
<accession>A0ABD2LF46</accession>
<dbReference type="InterPro" id="IPR003812">
    <property type="entry name" value="Fido"/>
</dbReference>
<gene>
    <name evidence="4" type="ORF">niasHT_013484</name>
</gene>
<evidence type="ECO:0000313" key="5">
    <source>
        <dbReference type="Proteomes" id="UP001620626"/>
    </source>
</evidence>
<protein>
    <recommendedName>
        <fullName evidence="3">Fido domain-containing protein</fullName>
    </recommendedName>
</protein>
<dbReference type="Pfam" id="PF02661">
    <property type="entry name" value="Fic"/>
    <property type="match status" value="1"/>
</dbReference>
<dbReference type="EMBL" id="JBICBT010000458">
    <property type="protein sequence ID" value="KAL3113019.1"/>
    <property type="molecule type" value="Genomic_DNA"/>
</dbReference>
<dbReference type="PROSITE" id="PS51459">
    <property type="entry name" value="FIDO"/>
    <property type="match status" value="1"/>
</dbReference>
<organism evidence="4 5">
    <name type="scientific">Heterodera trifolii</name>
    <dbReference type="NCBI Taxonomy" id="157864"/>
    <lineage>
        <taxon>Eukaryota</taxon>
        <taxon>Metazoa</taxon>
        <taxon>Ecdysozoa</taxon>
        <taxon>Nematoda</taxon>
        <taxon>Chromadorea</taxon>
        <taxon>Rhabditida</taxon>
        <taxon>Tylenchina</taxon>
        <taxon>Tylenchomorpha</taxon>
        <taxon>Tylenchoidea</taxon>
        <taxon>Heteroderidae</taxon>
        <taxon>Heteroderinae</taxon>
        <taxon>Heterodera</taxon>
    </lineage>
</organism>
<keyword evidence="2" id="KW-0067">ATP-binding</keyword>
<dbReference type="Proteomes" id="UP001620626">
    <property type="component" value="Unassembled WGS sequence"/>
</dbReference>
<dbReference type="InterPro" id="IPR040198">
    <property type="entry name" value="Fido_containing"/>
</dbReference>
<sequence>MDVKGFDGSGIATEQTIKALHHHIWVREAEAAGVYREVDVNVGGRPIEVTAEEVPEKIAEFVIWLNEMDKGFGGSGIAAFAAEAHFRMAKIHPFEDANGRTCRLLVNFLLARNGHPAIELPEGFRIGYYEVFEGSDFTALTTQIASLL</sequence>
<dbReference type="AlphaFoldDB" id="A0ABD2LF46"/>
<name>A0ABD2LF46_9BILA</name>
<proteinExistence type="predicted"/>
<dbReference type="Gene3D" id="1.10.3290.10">
    <property type="entry name" value="Fido-like domain"/>
    <property type="match status" value="1"/>
</dbReference>
<dbReference type="PANTHER" id="PTHR13504">
    <property type="entry name" value="FIDO DOMAIN-CONTAINING PROTEIN DDB_G0283145"/>
    <property type="match status" value="1"/>
</dbReference>
<keyword evidence="2" id="KW-0547">Nucleotide-binding</keyword>